<sequence>MIPQDPQQKLLAALYLLARCVKREGLLSIEGDVFDPASSPLFKWLEIAISPGLELVADALRLIVSYAPNEPDLAFYLDTVRRHNELTAEDQRLLELASVFLRAQARELPPQACAEFARQTLPLKDRPDGEALQSDLRALEREFTNSCEQHEGDMGSRITALFAKLQ</sequence>
<proteinExistence type="predicted"/>
<dbReference type="STRING" id="83765.SAMN05660284_02141"/>
<dbReference type="AlphaFoldDB" id="A0A1I5BFQ4"/>
<protein>
    <submittedName>
        <fullName evidence="1">Uncharacterized protein</fullName>
    </submittedName>
</protein>
<dbReference type="Proteomes" id="UP000242869">
    <property type="component" value="Unassembled WGS sequence"/>
</dbReference>
<evidence type="ECO:0000313" key="2">
    <source>
        <dbReference type="Proteomes" id="UP000242869"/>
    </source>
</evidence>
<keyword evidence="2" id="KW-1185">Reference proteome</keyword>
<gene>
    <name evidence="1" type="ORF">SAMN05660284_02141</name>
</gene>
<evidence type="ECO:0000313" key="1">
    <source>
        <dbReference type="EMBL" id="SFN73331.1"/>
    </source>
</evidence>
<name>A0A1I5BFQ4_9NEIS</name>
<accession>A0A1I5BFQ4</accession>
<reference evidence="2" key="1">
    <citation type="submission" date="2016-10" db="EMBL/GenBank/DDBJ databases">
        <authorList>
            <person name="Varghese N."/>
            <person name="Submissions S."/>
        </authorList>
    </citation>
    <scope>NUCLEOTIDE SEQUENCE [LARGE SCALE GENOMIC DNA]</scope>
    <source>
        <strain evidence="2">DSM 6150</strain>
    </source>
</reference>
<dbReference type="RefSeq" id="WP_091195963.1">
    <property type="nucleotide sequence ID" value="NZ_FOVE01000016.1"/>
</dbReference>
<dbReference type="EMBL" id="FOVE01000016">
    <property type="protein sequence ID" value="SFN73331.1"/>
    <property type="molecule type" value="Genomic_DNA"/>
</dbReference>
<organism evidence="1 2">
    <name type="scientific">Formivibrio citricus</name>
    <dbReference type="NCBI Taxonomy" id="83765"/>
    <lineage>
        <taxon>Bacteria</taxon>
        <taxon>Pseudomonadati</taxon>
        <taxon>Pseudomonadota</taxon>
        <taxon>Betaproteobacteria</taxon>
        <taxon>Neisseriales</taxon>
        <taxon>Chitinibacteraceae</taxon>
        <taxon>Formivibrio</taxon>
    </lineage>
</organism>